<dbReference type="EMBL" id="OZ023702">
    <property type="protein sequence ID" value="CAK9858655.1"/>
    <property type="molecule type" value="Genomic_DNA"/>
</dbReference>
<gene>
    <name evidence="1" type="ORF">CSSPJE1EN2_LOCUS1650</name>
</gene>
<dbReference type="Proteomes" id="UP001497522">
    <property type="component" value="Chromosome 1"/>
</dbReference>
<reference evidence="1 2" key="1">
    <citation type="submission" date="2024-03" db="EMBL/GenBank/DDBJ databases">
        <authorList>
            <consortium name="ELIXIR-Norway"/>
            <consortium name="Elixir Norway"/>
        </authorList>
    </citation>
    <scope>NUCLEOTIDE SEQUENCE [LARGE SCALE GENOMIC DNA]</scope>
</reference>
<protein>
    <submittedName>
        <fullName evidence="1">Uncharacterized protein</fullName>
    </submittedName>
</protein>
<organism evidence="1 2">
    <name type="scientific">Sphagnum jensenii</name>
    <dbReference type="NCBI Taxonomy" id="128206"/>
    <lineage>
        <taxon>Eukaryota</taxon>
        <taxon>Viridiplantae</taxon>
        <taxon>Streptophyta</taxon>
        <taxon>Embryophyta</taxon>
        <taxon>Bryophyta</taxon>
        <taxon>Sphagnophytina</taxon>
        <taxon>Sphagnopsida</taxon>
        <taxon>Sphagnales</taxon>
        <taxon>Sphagnaceae</taxon>
        <taxon>Sphagnum</taxon>
    </lineage>
</organism>
<name>A0ABP1A858_9BRYO</name>
<proteinExistence type="predicted"/>
<keyword evidence="2" id="KW-1185">Reference proteome</keyword>
<sequence>MMDRNQDILFLDMSQVDQAQDLFYWERGRGKTEEKDMEACALVPTWSCEFHKSSSQLQWREELMDFNALLTRESE</sequence>
<evidence type="ECO:0000313" key="1">
    <source>
        <dbReference type="EMBL" id="CAK9858655.1"/>
    </source>
</evidence>
<accession>A0ABP1A858</accession>
<evidence type="ECO:0000313" key="2">
    <source>
        <dbReference type="Proteomes" id="UP001497522"/>
    </source>
</evidence>